<dbReference type="RefSeq" id="WP_171200549.1">
    <property type="nucleotide sequence ID" value="NZ_JABEND010000008.1"/>
</dbReference>
<accession>A0A849ABA2</accession>
<protein>
    <submittedName>
        <fullName evidence="2">ROK family protein</fullName>
    </submittedName>
</protein>
<dbReference type="InterPro" id="IPR036390">
    <property type="entry name" value="WH_DNA-bd_sf"/>
</dbReference>
<dbReference type="InterPro" id="IPR043129">
    <property type="entry name" value="ATPase_NBD"/>
</dbReference>
<evidence type="ECO:0000256" key="1">
    <source>
        <dbReference type="ARBA" id="ARBA00006479"/>
    </source>
</evidence>
<dbReference type="Gene3D" id="1.10.10.10">
    <property type="entry name" value="Winged helix-like DNA-binding domain superfamily/Winged helix DNA-binding domain"/>
    <property type="match status" value="1"/>
</dbReference>
<dbReference type="Pfam" id="PF00480">
    <property type="entry name" value="ROK"/>
    <property type="match status" value="1"/>
</dbReference>
<keyword evidence="3" id="KW-1185">Reference proteome</keyword>
<dbReference type="SUPFAM" id="SSF46785">
    <property type="entry name" value="Winged helix' DNA-binding domain"/>
    <property type="match status" value="1"/>
</dbReference>
<gene>
    <name evidence="2" type="ORF">HKD39_14325</name>
</gene>
<organism evidence="2 3">
    <name type="scientific">Nakamurella aerolata</name>
    <dbReference type="NCBI Taxonomy" id="1656892"/>
    <lineage>
        <taxon>Bacteria</taxon>
        <taxon>Bacillati</taxon>
        <taxon>Actinomycetota</taxon>
        <taxon>Actinomycetes</taxon>
        <taxon>Nakamurellales</taxon>
        <taxon>Nakamurellaceae</taxon>
        <taxon>Nakamurella</taxon>
    </lineage>
</organism>
<sequence length="415" mass="43347">MVERRDGTGNGPHLLRRLSRSAVLRRLRDHAADGAAVTASELVAATGLSRPAVGRALVDLDERGLITELASARPLGAGRPARRFRFAADRGLVAGLEVGPQQVQVLIADLAGQVLTEHRVATTPAAPTVLTAAADATRRAVRDLGRQPGDLWAVGVGSPGVVDPDAGAVRLAPSIPGWAGLPVSRVLGERLGCPVLIDNDVNLATLAERLSGAGRDHRNFAFVYWDERVGSGLVFDGQQYRGSHFAAGEVGFLQAAPGATSSTLGAFEDRVGLPGLLRTLDSAPAELAAVLRSVPEDDRLATLFGCAEPAGAAKLSAPEPVVVQAESLCRKLIADFCDGVAALVLVADPGMLVLGGRVAQAGPPVLRRVREQLRERVLTDPEIVGSELGERAVCLGAMHRALETVDARLEQAISS</sequence>
<dbReference type="CDD" id="cd23763">
    <property type="entry name" value="ASKHA_ATPase_ROK"/>
    <property type="match status" value="1"/>
</dbReference>
<dbReference type="AlphaFoldDB" id="A0A849ABA2"/>
<evidence type="ECO:0000313" key="2">
    <source>
        <dbReference type="EMBL" id="NNG36866.1"/>
    </source>
</evidence>
<dbReference type="PANTHER" id="PTHR18964:SF149">
    <property type="entry name" value="BIFUNCTIONAL UDP-N-ACETYLGLUCOSAMINE 2-EPIMERASE_N-ACETYLMANNOSAMINE KINASE"/>
    <property type="match status" value="1"/>
</dbReference>
<proteinExistence type="inferred from homology"/>
<dbReference type="SUPFAM" id="SSF53067">
    <property type="entry name" value="Actin-like ATPase domain"/>
    <property type="match status" value="1"/>
</dbReference>
<dbReference type="EMBL" id="JABEND010000008">
    <property type="protein sequence ID" value="NNG36866.1"/>
    <property type="molecule type" value="Genomic_DNA"/>
</dbReference>
<dbReference type="PANTHER" id="PTHR18964">
    <property type="entry name" value="ROK (REPRESSOR, ORF, KINASE) FAMILY"/>
    <property type="match status" value="1"/>
</dbReference>
<dbReference type="InterPro" id="IPR000600">
    <property type="entry name" value="ROK"/>
</dbReference>
<comment type="caution">
    <text evidence="2">The sequence shown here is derived from an EMBL/GenBank/DDBJ whole genome shotgun (WGS) entry which is preliminary data.</text>
</comment>
<comment type="similarity">
    <text evidence="1">Belongs to the ROK (NagC/XylR) family.</text>
</comment>
<name>A0A849ABA2_9ACTN</name>
<dbReference type="Gene3D" id="3.30.420.40">
    <property type="match status" value="2"/>
</dbReference>
<reference evidence="2 3" key="1">
    <citation type="submission" date="2020-05" db="EMBL/GenBank/DDBJ databases">
        <title>Nakamurella sp. DB0629 isolated from air conditioner.</title>
        <authorList>
            <person name="Kim D.H."/>
            <person name="Kim D.-U."/>
        </authorList>
    </citation>
    <scope>NUCLEOTIDE SEQUENCE [LARGE SCALE GENOMIC DNA]</scope>
    <source>
        <strain evidence="2 3">DB0629</strain>
    </source>
</reference>
<dbReference type="Proteomes" id="UP000562984">
    <property type="component" value="Unassembled WGS sequence"/>
</dbReference>
<dbReference type="InterPro" id="IPR036388">
    <property type="entry name" value="WH-like_DNA-bd_sf"/>
</dbReference>
<evidence type="ECO:0000313" key="3">
    <source>
        <dbReference type="Proteomes" id="UP000562984"/>
    </source>
</evidence>